<organism evidence="2">
    <name type="scientific">marine sediment metagenome</name>
    <dbReference type="NCBI Taxonomy" id="412755"/>
    <lineage>
        <taxon>unclassified sequences</taxon>
        <taxon>metagenomes</taxon>
        <taxon>ecological metagenomes</taxon>
    </lineage>
</organism>
<accession>A0A0F9EXB6</accession>
<dbReference type="Pfam" id="PF21818">
    <property type="entry name" value="DUF6884"/>
    <property type="match status" value="1"/>
</dbReference>
<sequence>MIDNFNSTFFYSFIYLEQKEQLGERMNDNKKILIFAGCSKKKLPYPAPAINLNQGQLFRAIKKLATNHKFDIKILSGKYGLLEPDTIIKPYDQKLTKKADIKRFSLEIRPTMHQILKDYDTIIVVMGKVYRQVLEPYYNSKFRVVIHKKGIFGYLHLLSQFNKFTTRILLAEIEKYKFTKN</sequence>
<dbReference type="InterPro" id="IPR049251">
    <property type="entry name" value="DUF6884"/>
</dbReference>
<comment type="caution">
    <text evidence="2">The sequence shown here is derived from an EMBL/GenBank/DDBJ whole genome shotgun (WGS) entry which is preliminary data.</text>
</comment>
<dbReference type="EMBL" id="LAZR01032894">
    <property type="protein sequence ID" value="KKL49620.1"/>
    <property type="molecule type" value="Genomic_DNA"/>
</dbReference>
<reference evidence="2" key="1">
    <citation type="journal article" date="2015" name="Nature">
        <title>Complex archaea that bridge the gap between prokaryotes and eukaryotes.</title>
        <authorList>
            <person name="Spang A."/>
            <person name="Saw J.H."/>
            <person name="Jorgensen S.L."/>
            <person name="Zaremba-Niedzwiedzka K."/>
            <person name="Martijn J."/>
            <person name="Lind A.E."/>
            <person name="van Eijk R."/>
            <person name="Schleper C."/>
            <person name="Guy L."/>
            <person name="Ettema T.J."/>
        </authorList>
    </citation>
    <scope>NUCLEOTIDE SEQUENCE</scope>
</reference>
<name>A0A0F9EXB6_9ZZZZ</name>
<proteinExistence type="predicted"/>
<protein>
    <recommendedName>
        <fullName evidence="1">DUF6884 domain-containing protein</fullName>
    </recommendedName>
</protein>
<evidence type="ECO:0000259" key="1">
    <source>
        <dbReference type="Pfam" id="PF21818"/>
    </source>
</evidence>
<feature type="domain" description="DUF6884" evidence="1">
    <location>
        <begin position="35"/>
        <end position="143"/>
    </location>
</feature>
<dbReference type="AlphaFoldDB" id="A0A0F9EXB6"/>
<gene>
    <name evidence="2" type="ORF">LCGC14_2313690</name>
</gene>
<evidence type="ECO:0000313" key="2">
    <source>
        <dbReference type="EMBL" id="KKL49620.1"/>
    </source>
</evidence>